<accession>A0A1A7RA87</accession>
<dbReference type="AlphaFoldDB" id="A0A1A7RA87"/>
<feature type="transmembrane region" description="Helical" evidence="1">
    <location>
        <begin position="104"/>
        <end position="129"/>
    </location>
</feature>
<keyword evidence="1" id="KW-1133">Transmembrane helix</keyword>
<dbReference type="Proteomes" id="UP000185753">
    <property type="component" value="Unassembled WGS sequence"/>
</dbReference>
<dbReference type="NCBIfam" id="NF038216">
    <property type="entry name" value="ABZJ_00895_fam"/>
    <property type="match status" value="1"/>
</dbReference>
<sequence>MKKYILTFTAAYVITMLAVVAIESLFDLPSGTSMTCLIVGGFSAAASFVKDRQRVPNETEKKTLVWGCLLASIIISIIATLISIVVFPETLAFLKMAMTQLPSWVWLIAIAFTLLIHYLILALSFGWIAKYFLPKTTV</sequence>
<evidence type="ECO:0000313" key="3">
    <source>
        <dbReference type="Proteomes" id="UP000185753"/>
    </source>
</evidence>
<reference evidence="3" key="1">
    <citation type="submission" date="2016-06" db="EMBL/GenBank/DDBJ databases">
        <authorList>
            <person name="Radolfova-Krizova L."/>
            <person name="Nemec A."/>
        </authorList>
    </citation>
    <scope>NUCLEOTIDE SEQUENCE [LARGE SCALE GENOMIC DNA]</scope>
    <source>
        <strain evidence="3">ANC 4275</strain>
    </source>
</reference>
<comment type="caution">
    <text evidence="2">The sequence shown here is derived from an EMBL/GenBank/DDBJ whole genome shotgun (WGS) entry which is preliminary data.</text>
</comment>
<dbReference type="RefSeq" id="WP_067764318.1">
    <property type="nucleotide sequence ID" value="NZ_LZDS01000025.1"/>
</dbReference>
<keyword evidence="1" id="KW-0812">Transmembrane</keyword>
<feature type="transmembrane region" description="Helical" evidence="1">
    <location>
        <begin position="63"/>
        <end position="84"/>
    </location>
</feature>
<evidence type="ECO:0000256" key="1">
    <source>
        <dbReference type="SAM" id="Phobius"/>
    </source>
</evidence>
<proteinExistence type="predicted"/>
<dbReference type="STRING" id="1443941.A9J31_04655"/>
<name>A0A1A7RA87_9GAMM</name>
<dbReference type="EMBL" id="LZDS01000025">
    <property type="protein sequence ID" value="OBX28378.1"/>
    <property type="molecule type" value="Genomic_DNA"/>
</dbReference>
<keyword evidence="1" id="KW-0472">Membrane</keyword>
<keyword evidence="3" id="KW-1185">Reference proteome</keyword>
<gene>
    <name evidence="2" type="ORF">A9J31_04655</name>
</gene>
<evidence type="ECO:0000313" key="2">
    <source>
        <dbReference type="EMBL" id="OBX28378.1"/>
    </source>
</evidence>
<dbReference type="OrthoDB" id="6903628at2"/>
<dbReference type="InterPro" id="IPR047730">
    <property type="entry name" value="ABZJ_00895-like"/>
</dbReference>
<organism evidence="2 3">
    <name type="scientific">Acinetobacter gandensis</name>
    <dbReference type="NCBI Taxonomy" id="1443941"/>
    <lineage>
        <taxon>Bacteria</taxon>
        <taxon>Pseudomonadati</taxon>
        <taxon>Pseudomonadota</taxon>
        <taxon>Gammaproteobacteria</taxon>
        <taxon>Moraxellales</taxon>
        <taxon>Moraxellaceae</taxon>
        <taxon>Acinetobacter</taxon>
    </lineage>
</organism>
<protein>
    <submittedName>
        <fullName evidence="2">Uncharacterized protein</fullName>
    </submittedName>
</protein>